<keyword evidence="3" id="KW-1185">Reference proteome</keyword>
<sequence>MNNFEYFTLLEKYSTMLKDLIKQKESLGYRFNDIKKKFNHKYDMTELEFEQITEDPSGLRLSEFQQKAVKKWDPNKIEKEENEMLNMSLNQHEASQTGTPFQETQQQPTTLAPTSSQQTHSNRNKRTR</sequence>
<dbReference type="Proteomes" id="UP000663879">
    <property type="component" value="Unassembled WGS sequence"/>
</dbReference>
<evidence type="ECO:0000256" key="1">
    <source>
        <dbReference type="SAM" id="MobiDB-lite"/>
    </source>
</evidence>
<organism evidence="2 3">
    <name type="scientific">Brachionus calyciflorus</name>
    <dbReference type="NCBI Taxonomy" id="104777"/>
    <lineage>
        <taxon>Eukaryota</taxon>
        <taxon>Metazoa</taxon>
        <taxon>Spiralia</taxon>
        <taxon>Gnathifera</taxon>
        <taxon>Rotifera</taxon>
        <taxon>Eurotatoria</taxon>
        <taxon>Monogononta</taxon>
        <taxon>Pseudotrocha</taxon>
        <taxon>Ploima</taxon>
        <taxon>Brachionidae</taxon>
        <taxon>Brachionus</taxon>
    </lineage>
</organism>
<evidence type="ECO:0000313" key="2">
    <source>
        <dbReference type="EMBL" id="CAF1066379.1"/>
    </source>
</evidence>
<proteinExistence type="predicted"/>
<dbReference type="AlphaFoldDB" id="A0A814LJZ3"/>
<evidence type="ECO:0000313" key="3">
    <source>
        <dbReference type="Proteomes" id="UP000663879"/>
    </source>
</evidence>
<reference evidence="2" key="1">
    <citation type="submission" date="2021-02" db="EMBL/GenBank/DDBJ databases">
        <authorList>
            <person name="Nowell W R."/>
        </authorList>
    </citation>
    <scope>NUCLEOTIDE SEQUENCE</scope>
    <source>
        <strain evidence="2">Ploen Becks lab</strain>
    </source>
</reference>
<comment type="caution">
    <text evidence="2">The sequence shown here is derived from an EMBL/GenBank/DDBJ whole genome shotgun (WGS) entry which is preliminary data.</text>
</comment>
<accession>A0A814LJZ3</accession>
<gene>
    <name evidence="2" type="ORF">OXX778_LOCUS19519</name>
</gene>
<feature type="compositionally biased region" description="Polar residues" evidence="1">
    <location>
        <begin position="85"/>
        <end position="95"/>
    </location>
</feature>
<dbReference type="EMBL" id="CAJNOC010005958">
    <property type="protein sequence ID" value="CAF1066379.1"/>
    <property type="molecule type" value="Genomic_DNA"/>
</dbReference>
<feature type="region of interest" description="Disordered" evidence="1">
    <location>
        <begin position="75"/>
        <end position="128"/>
    </location>
</feature>
<protein>
    <submittedName>
        <fullName evidence="2">Uncharacterized protein</fullName>
    </submittedName>
</protein>
<feature type="compositionally biased region" description="Low complexity" evidence="1">
    <location>
        <begin position="96"/>
        <end position="110"/>
    </location>
</feature>
<name>A0A814LJZ3_9BILA</name>
<dbReference type="OrthoDB" id="10563764at2759"/>
<feature type="compositionally biased region" description="Polar residues" evidence="1">
    <location>
        <begin position="111"/>
        <end position="121"/>
    </location>
</feature>